<dbReference type="PANTHER" id="PTHR13617">
    <property type="entry name" value="PROTEIN ABHD18"/>
    <property type="match status" value="1"/>
</dbReference>
<dbReference type="EMBL" id="JAPXFL010000007">
    <property type="protein sequence ID" value="KAK9504448.1"/>
    <property type="molecule type" value="Genomic_DNA"/>
</dbReference>
<dbReference type="AlphaFoldDB" id="A0AAW1D0B9"/>
<organism evidence="1 2">
    <name type="scientific">Rhynocoris fuscipes</name>
    <dbReference type="NCBI Taxonomy" id="488301"/>
    <lineage>
        <taxon>Eukaryota</taxon>
        <taxon>Metazoa</taxon>
        <taxon>Ecdysozoa</taxon>
        <taxon>Arthropoda</taxon>
        <taxon>Hexapoda</taxon>
        <taxon>Insecta</taxon>
        <taxon>Pterygota</taxon>
        <taxon>Neoptera</taxon>
        <taxon>Paraneoptera</taxon>
        <taxon>Hemiptera</taxon>
        <taxon>Heteroptera</taxon>
        <taxon>Panheteroptera</taxon>
        <taxon>Cimicomorpha</taxon>
        <taxon>Reduviidae</taxon>
        <taxon>Harpactorinae</taxon>
        <taxon>Harpactorini</taxon>
        <taxon>Rhynocoris</taxon>
    </lineage>
</organism>
<dbReference type="InterPro" id="IPR019149">
    <property type="entry name" value="ABHD18"/>
</dbReference>
<gene>
    <name evidence="1" type="ORF">O3M35_010776</name>
</gene>
<comment type="caution">
    <text evidence="1">The sequence shown here is derived from an EMBL/GenBank/DDBJ whole genome shotgun (WGS) entry which is preliminary data.</text>
</comment>
<reference evidence="1 2" key="1">
    <citation type="submission" date="2022-12" db="EMBL/GenBank/DDBJ databases">
        <title>Chromosome-level genome assembly of true bugs.</title>
        <authorList>
            <person name="Ma L."/>
            <person name="Li H."/>
        </authorList>
    </citation>
    <scope>NUCLEOTIDE SEQUENCE [LARGE SCALE GENOMIC DNA]</scope>
    <source>
        <strain evidence="1">Lab_2022b</strain>
    </source>
</reference>
<dbReference type="InterPro" id="IPR029058">
    <property type="entry name" value="AB_hydrolase_fold"/>
</dbReference>
<keyword evidence="2" id="KW-1185">Reference proteome</keyword>
<accession>A0AAW1D0B9</accession>
<name>A0AAW1D0B9_9HEMI</name>
<dbReference type="Pfam" id="PF09752">
    <property type="entry name" value="ABHD18"/>
    <property type="match status" value="1"/>
</dbReference>
<sequence length="485" mass="55837">MNTICLSTATENGQSPKPFWQLTYDDNFKKTNLFERCYTTLTMPCSKIDIIYRSLILSKYFDQGWGNPNVLKKLLKFRKIVSKSGECCKLVPEYYPVKITKDNILPNSVRIIEGYFITPFELYFPDLLPAETKNAYFQAILPLEWKSDSYKPICLHMAGTGDHYFWRRRQLIAKPLLYEAGIASIIIENPFYGLRKPSTQIGSVLHNVTDIFLMGVCLMMEAIVLFRWCKRNGFGPLGVTGISMGGHMASLAAASWPFPIVLVPCLSWSTASVVFTEGVMSKAINWDLLFNQIKNIDGYNTEHNSLLQEIKEHINRNDPVDELSTQLNQNLDEQQNNDTQHIFRNINTFSIFKQNSIFDIRKKNISLENLPAIDYLNKLLKKVSRKYSRKSKHYKEALDFMSIIMDDCTNLSNYPVPVDTSLIICICALNDAYVPREGVVDLSHIWPGVEIRYLQCGHVSAFLFHQRAFRQAIIEAFQRYQSKYL</sequence>
<dbReference type="Gene3D" id="3.40.50.1820">
    <property type="entry name" value="alpha/beta hydrolase"/>
    <property type="match status" value="1"/>
</dbReference>
<proteinExistence type="predicted"/>
<evidence type="ECO:0000313" key="2">
    <source>
        <dbReference type="Proteomes" id="UP001461498"/>
    </source>
</evidence>
<evidence type="ECO:0008006" key="3">
    <source>
        <dbReference type="Google" id="ProtNLM"/>
    </source>
</evidence>
<dbReference type="PANTHER" id="PTHR13617:SF14">
    <property type="entry name" value="PROTEIN ABHD18"/>
    <property type="match status" value="1"/>
</dbReference>
<protein>
    <recommendedName>
        <fullName evidence="3">Protein ABHD18</fullName>
    </recommendedName>
</protein>
<evidence type="ECO:0000313" key="1">
    <source>
        <dbReference type="EMBL" id="KAK9504448.1"/>
    </source>
</evidence>
<dbReference type="Proteomes" id="UP001461498">
    <property type="component" value="Unassembled WGS sequence"/>
</dbReference>
<dbReference type="SUPFAM" id="SSF53474">
    <property type="entry name" value="alpha/beta-Hydrolases"/>
    <property type="match status" value="1"/>
</dbReference>